<gene>
    <name evidence="1" type="ORF">AB4876_05575</name>
</gene>
<evidence type="ECO:0008006" key="3">
    <source>
        <dbReference type="Google" id="ProtNLM"/>
    </source>
</evidence>
<dbReference type="EMBL" id="JBFRYA010000004">
    <property type="protein sequence ID" value="MEX1668371.1"/>
    <property type="molecule type" value="Genomic_DNA"/>
</dbReference>
<sequence>MPKKTIIVGNGLSLAHDHEHFLLPNAIQHVWHTPGILLDDEKRCILQCLERDDGNPPVGEHELDRLHLVVTACGFLADVENEEIPWLSHYGRDFPATISKFIHKVATHLHLYQRDLPDGFVVPLCEFIRESKSHIATLNYDRLLYDAICSYGLVNGYDGDLIDGMLNAGYQRENMKRNPGRRLGYYLHLHGSPLFYGENLPKKLGRYELGMDTNCNRAHIVLTHIDHKMSVIESSKVLSGYWEFLGEALSESEEIILIGYGGLDEHLNQRVLSTSKQKRIRVVEWTDSGDFGVRLRCWQRKLGDSVDLIQLDNILEFCDW</sequence>
<accession>A0ABV3U3A1</accession>
<protein>
    <recommendedName>
        <fullName evidence="3">SIR2-like domain-containing protein</fullName>
    </recommendedName>
</protein>
<reference evidence="1 2" key="1">
    <citation type="journal article" date="2011" name="Int. J. Syst. Evol. Microbiol.">
        <title>Zhongshania antarctica gen. nov., sp. nov. and Zhongshania guokunii sp. nov., gammaproteobacteria respectively isolated from coastal attached (fast) ice and surface seawater of the Antarctic.</title>
        <authorList>
            <person name="Li H.J."/>
            <person name="Zhang X.Y."/>
            <person name="Chen C.X."/>
            <person name="Zhang Y.J."/>
            <person name="Gao Z.M."/>
            <person name="Yu Y."/>
            <person name="Chen X.L."/>
            <person name="Chen B."/>
            <person name="Zhang Y.Z."/>
        </authorList>
    </citation>
    <scope>NUCLEOTIDE SEQUENCE [LARGE SCALE GENOMIC DNA]</scope>
    <source>
        <strain evidence="1 2">ZS6-22T</strain>
    </source>
</reference>
<keyword evidence="2" id="KW-1185">Reference proteome</keyword>
<organism evidence="1 2">
    <name type="scientific">Zhongshania guokunii</name>
    <dbReference type="NCBI Taxonomy" id="641783"/>
    <lineage>
        <taxon>Bacteria</taxon>
        <taxon>Pseudomonadati</taxon>
        <taxon>Pseudomonadota</taxon>
        <taxon>Gammaproteobacteria</taxon>
        <taxon>Cellvibrionales</taxon>
        <taxon>Spongiibacteraceae</taxon>
        <taxon>Zhongshania</taxon>
    </lineage>
</organism>
<dbReference type="Pfam" id="PF13289">
    <property type="entry name" value="SIR2_2"/>
    <property type="match status" value="1"/>
</dbReference>
<dbReference type="Proteomes" id="UP001557485">
    <property type="component" value="Unassembled WGS sequence"/>
</dbReference>
<evidence type="ECO:0000313" key="1">
    <source>
        <dbReference type="EMBL" id="MEX1668371.1"/>
    </source>
</evidence>
<proteinExistence type="predicted"/>
<name>A0ABV3U3A1_9GAMM</name>
<comment type="caution">
    <text evidence="1">The sequence shown here is derived from an EMBL/GenBank/DDBJ whole genome shotgun (WGS) entry which is preliminary data.</text>
</comment>
<evidence type="ECO:0000313" key="2">
    <source>
        <dbReference type="Proteomes" id="UP001557485"/>
    </source>
</evidence>
<dbReference type="RefSeq" id="WP_368380656.1">
    <property type="nucleotide sequence ID" value="NZ_JBFRYA010000004.1"/>
</dbReference>